<keyword evidence="1" id="KW-1133">Transmembrane helix</keyword>
<dbReference type="RefSeq" id="WP_326705842.1">
    <property type="nucleotide sequence ID" value="NZ_CP108861.1"/>
</dbReference>
<dbReference type="Proteomes" id="UP001356428">
    <property type="component" value="Chromosome"/>
</dbReference>
<keyword evidence="1" id="KW-0812">Transmembrane</keyword>
<sequence>MTMKDSDELMAVLMAEPAPDGESEAARYRAAERDMALLRKELGLLGDLLAEEAPGAAAPPVGVTPLRPRRRRRGVLVLAASAAVLAGAGGAGLAWMAAQPMDGGAAKLTEAGILSCARVVADGTVTAVEPAGSRLRVVFTADRFLKPDAPATEKVEFFIPEDEAVEFSPGVAMVISISRFEGEPVMSFTGDDRAEAWKSMSAALPESRSTPCEGRG</sequence>
<proteinExistence type="predicted"/>
<organism evidence="2 3">
    <name type="scientific">Streptomyces cyaneofuscatus</name>
    <dbReference type="NCBI Taxonomy" id="66883"/>
    <lineage>
        <taxon>Bacteria</taxon>
        <taxon>Bacillati</taxon>
        <taxon>Actinomycetota</taxon>
        <taxon>Actinomycetes</taxon>
        <taxon>Kitasatosporales</taxon>
        <taxon>Streptomycetaceae</taxon>
        <taxon>Streptomyces</taxon>
    </lineage>
</organism>
<accession>A0ABZ1EUA2</accession>
<evidence type="ECO:0000256" key="1">
    <source>
        <dbReference type="SAM" id="Phobius"/>
    </source>
</evidence>
<keyword evidence="3" id="KW-1185">Reference proteome</keyword>
<dbReference type="EMBL" id="CP109083">
    <property type="protein sequence ID" value="WSB07697.1"/>
    <property type="molecule type" value="Genomic_DNA"/>
</dbReference>
<evidence type="ECO:0008006" key="4">
    <source>
        <dbReference type="Google" id="ProtNLM"/>
    </source>
</evidence>
<feature type="transmembrane region" description="Helical" evidence="1">
    <location>
        <begin position="75"/>
        <end position="98"/>
    </location>
</feature>
<protein>
    <recommendedName>
        <fullName evidence="4">DUF1707 domain-containing protein</fullName>
    </recommendedName>
</protein>
<name>A0ABZ1EUA2_9ACTN</name>
<gene>
    <name evidence="2" type="ORF">OG849_10750</name>
</gene>
<evidence type="ECO:0000313" key="2">
    <source>
        <dbReference type="EMBL" id="WSB07697.1"/>
    </source>
</evidence>
<keyword evidence="1" id="KW-0472">Membrane</keyword>
<evidence type="ECO:0000313" key="3">
    <source>
        <dbReference type="Proteomes" id="UP001356428"/>
    </source>
</evidence>
<reference evidence="2 3" key="1">
    <citation type="submission" date="2022-10" db="EMBL/GenBank/DDBJ databases">
        <title>The complete genomes of actinobacterial strains from the NBC collection.</title>
        <authorList>
            <person name="Joergensen T.S."/>
            <person name="Alvarez Arevalo M."/>
            <person name="Sterndorff E.B."/>
            <person name="Faurdal D."/>
            <person name="Vuksanovic O."/>
            <person name="Mourched A.-S."/>
            <person name="Charusanti P."/>
            <person name="Shaw S."/>
            <person name="Blin K."/>
            <person name="Weber T."/>
        </authorList>
    </citation>
    <scope>NUCLEOTIDE SEQUENCE [LARGE SCALE GENOMIC DNA]</scope>
    <source>
        <strain evidence="2 3">NBC 01792</strain>
    </source>
</reference>